<feature type="domain" description="HECT" evidence="7">
    <location>
        <begin position="828"/>
        <end position="1190"/>
    </location>
</feature>
<evidence type="ECO:0000256" key="6">
    <source>
        <dbReference type="SAM" id="MobiDB-lite"/>
    </source>
</evidence>
<dbReference type="Gene3D" id="3.90.1750.10">
    <property type="entry name" value="Hect, E3 ligase catalytic domains"/>
    <property type="match status" value="1"/>
</dbReference>
<dbReference type="GO" id="GO:0000209">
    <property type="term" value="P:protein polyubiquitination"/>
    <property type="evidence" value="ECO:0007669"/>
    <property type="project" value="InterPro"/>
</dbReference>
<feature type="region of interest" description="Disordered" evidence="6">
    <location>
        <begin position="716"/>
        <end position="751"/>
    </location>
</feature>
<evidence type="ECO:0000256" key="4">
    <source>
        <dbReference type="ARBA" id="ARBA00022786"/>
    </source>
</evidence>
<dbReference type="InterPro" id="IPR035983">
    <property type="entry name" value="Hect_E3_ubiquitin_ligase"/>
</dbReference>
<dbReference type="Proteomes" id="UP000249723">
    <property type="component" value="Unassembled WGS sequence"/>
</dbReference>
<accession>A0A2X0NAF9</accession>
<proteinExistence type="predicted"/>
<dbReference type="SMART" id="SM00119">
    <property type="entry name" value="HECTc"/>
    <property type="match status" value="1"/>
</dbReference>
<evidence type="ECO:0000313" key="8">
    <source>
        <dbReference type="EMBL" id="SCZ97871.1"/>
    </source>
</evidence>
<evidence type="ECO:0000256" key="5">
    <source>
        <dbReference type="PROSITE-ProRule" id="PRU00104"/>
    </source>
</evidence>
<dbReference type="SUPFAM" id="SSF56204">
    <property type="entry name" value="Hect, E3 ligase catalytic domain"/>
    <property type="match status" value="1"/>
</dbReference>
<dbReference type="InterPro" id="IPR000569">
    <property type="entry name" value="HECT_dom"/>
</dbReference>
<name>A0A2X0NAF9_9BASI</name>
<dbReference type="GO" id="GO:0061630">
    <property type="term" value="F:ubiquitin protein ligase activity"/>
    <property type="evidence" value="ECO:0007669"/>
    <property type="project" value="UniProtKB-EC"/>
</dbReference>
<dbReference type="AlphaFoldDB" id="A0A2X0NAF9"/>
<dbReference type="Pfam" id="PF00632">
    <property type="entry name" value="HECT"/>
    <property type="match status" value="1"/>
</dbReference>
<dbReference type="FunFam" id="3.30.2410.10:FF:000011">
    <property type="entry name" value="Putative Ubiquitin-protein ligase E3C"/>
    <property type="match status" value="1"/>
</dbReference>
<comment type="catalytic activity">
    <reaction evidence="1">
        <text>S-ubiquitinyl-[E2 ubiquitin-conjugating enzyme]-L-cysteine + [acceptor protein]-L-lysine = [E2 ubiquitin-conjugating enzyme]-L-cysteine + N(6)-ubiquitinyl-[acceptor protein]-L-lysine.</text>
        <dbReference type="EC" id="2.3.2.26"/>
    </reaction>
</comment>
<dbReference type="PANTHER" id="PTHR45700:SF2">
    <property type="entry name" value="UBIQUITIN-PROTEIN LIGASE E3C"/>
    <property type="match status" value="1"/>
</dbReference>
<reference evidence="9" key="1">
    <citation type="submission" date="2016-10" db="EMBL/GenBank/DDBJ databases">
        <authorList>
            <person name="Jeantristanb JTB J.-T."/>
            <person name="Ricardo R."/>
        </authorList>
    </citation>
    <scope>NUCLEOTIDE SEQUENCE [LARGE SCALE GENOMIC DNA]</scope>
</reference>
<evidence type="ECO:0000256" key="3">
    <source>
        <dbReference type="ARBA" id="ARBA00022679"/>
    </source>
</evidence>
<dbReference type="EMBL" id="FMWP01000094">
    <property type="protein sequence ID" value="SCZ97871.1"/>
    <property type="molecule type" value="Genomic_DNA"/>
</dbReference>
<feature type="active site" description="Glycyl thioester intermediate" evidence="5">
    <location>
        <position position="1158"/>
    </location>
</feature>
<dbReference type="Gene3D" id="3.30.2160.10">
    <property type="entry name" value="Hect, E3 ligase catalytic domain"/>
    <property type="match status" value="1"/>
</dbReference>
<keyword evidence="4 5" id="KW-0833">Ubl conjugation pathway</keyword>
<dbReference type="OrthoDB" id="8068875at2759"/>
<protein>
    <recommendedName>
        <fullName evidence="2">HECT-type E3 ubiquitin transferase</fullName>
        <ecNumber evidence="2">2.3.2.26</ecNumber>
    </recommendedName>
</protein>
<organism evidence="8 9">
    <name type="scientific">Microbotryum saponariae</name>
    <dbReference type="NCBI Taxonomy" id="289078"/>
    <lineage>
        <taxon>Eukaryota</taxon>
        <taxon>Fungi</taxon>
        <taxon>Dikarya</taxon>
        <taxon>Basidiomycota</taxon>
        <taxon>Pucciniomycotina</taxon>
        <taxon>Microbotryomycetes</taxon>
        <taxon>Microbotryales</taxon>
        <taxon>Microbotryaceae</taxon>
        <taxon>Microbotryum</taxon>
    </lineage>
</organism>
<evidence type="ECO:0000313" key="9">
    <source>
        <dbReference type="Proteomes" id="UP000249723"/>
    </source>
</evidence>
<feature type="compositionally biased region" description="Basic and acidic residues" evidence="6">
    <location>
        <begin position="23"/>
        <end position="52"/>
    </location>
</feature>
<evidence type="ECO:0000259" key="7">
    <source>
        <dbReference type="PROSITE" id="PS50237"/>
    </source>
</evidence>
<feature type="region of interest" description="Disordered" evidence="6">
    <location>
        <begin position="439"/>
        <end position="462"/>
    </location>
</feature>
<dbReference type="Gene3D" id="3.30.2410.10">
    <property type="entry name" value="Hect, E3 ligase catalytic domain"/>
    <property type="match status" value="1"/>
</dbReference>
<keyword evidence="3" id="KW-0808">Transferase</keyword>
<dbReference type="STRING" id="289078.A0A2X0NAF9"/>
<dbReference type="InterPro" id="IPR044611">
    <property type="entry name" value="E3A/B/C-like"/>
</dbReference>
<dbReference type="CDD" id="cd00078">
    <property type="entry name" value="HECTc"/>
    <property type="match status" value="1"/>
</dbReference>
<evidence type="ECO:0000256" key="1">
    <source>
        <dbReference type="ARBA" id="ARBA00000885"/>
    </source>
</evidence>
<dbReference type="EC" id="2.3.2.26" evidence="2"/>
<feature type="region of interest" description="Disordered" evidence="6">
    <location>
        <begin position="19"/>
        <end position="52"/>
    </location>
</feature>
<keyword evidence="9" id="KW-1185">Reference proteome</keyword>
<evidence type="ECO:0000256" key="2">
    <source>
        <dbReference type="ARBA" id="ARBA00012485"/>
    </source>
</evidence>
<dbReference type="PROSITE" id="PS50237">
    <property type="entry name" value="HECT"/>
    <property type="match status" value="1"/>
</dbReference>
<sequence>MASPLFNGSGVARRAINLGGAHRSSETSHQELMQRAKREREGREEGRRREGAAIKVQVSSWRGSMPWGVVMASVIAGDMSAFYRGRGQASRTRNQLRTEYDRMMMTPTATSSAASSAASIDPDELVHATKRLVLFLAESNQSDIKRLAAWCRAVLVPPRGATAKTPSLFALYLTHSSTWSTLVRQVTLHLLRRASSSPNLPQTPLFVEIVKILCDPSSLTKWKVIPVKGQRTPLEYVLDRKFFELLRTLILEIPTNKPSHPALSATVALTLLPFKAFPPSAPASKASTPATPSPTRQAALSAFIRHILSIELLPSRVPSASLAALVSLPIDEVLATVATDGHLPLDIEDSVHLLANLLFLLHKRVESFTSAKAFINYLLALRSLLDQVPSSAFTDAHKNTVAASSKGKGKEVEVVVIEDSDDESEDDGGVANEAVQRARARLGASSTTRDGDGDVSMTDAAAASTSPSRTFKLCLDRHTTQSLQSVASRDHIAHLLVLSTRYSASSRVPLASFLVSLMVAWPAKRDDVLNALMYSGGSSVNERGGGLLRELFRGYVRSGPLGRILGGAGQDRRLAADSITGSLLDPALAPDWTVLVLLSELYSRCLHTMGDDEFYSTRNPLSLDEVVGLSAMLRNLAFQLYWQEGDLISQQKGRRIAGTRISIEAMRSLAMALLQQIHARDSRRSFTPPDHWLMTSQFDLASFIQTVVYEDEKLDADEENATHGPSHDDNDARGGALSRRPHPRSSANLSKRQMTFISPRLGVLNNIPFVIPFETRVAIFRQFVENDRIRLGLNEFRYDRSRRTTVRVRRTNLAADAFQQMSGLGAGLKSNIQIVFIDEHGMEESGIDGGGLFKELLTSLCKEAFDTDRGLWLETAQRELYPNPHAYAKESSQLAWYTFMGHILGKALYDGILIDVRFAGFFLAKLSCVYPISRQVDDLQSLDPELYSGLIQLKNYPGDVETDMSLNFTVTDEGRSERRYSAWRIKTRTLTQRALPPADFGVSKTVDLIPRGSEIAVTSENRIQYIFLMSHYRLNVQLEKQCAAFFAGLSEIIPERFLRMFNQDELRILVGGIDQPIDIEDLKANTVYGGFAGEEANESIRAFWRVVESFDKEQRSKLVKFVTSCARPPLLGFKELTPKFALRNAGADQDRLPTSSTCVNLLKISEYKDEEMMRQKLLYAINSGAGFDLS</sequence>
<dbReference type="PANTHER" id="PTHR45700">
    <property type="entry name" value="UBIQUITIN-PROTEIN LIGASE E3C"/>
    <property type="match status" value="1"/>
</dbReference>
<gene>
    <name evidence="8" type="ORF">BZ3500_MVSOF-1268-A1-R1_CHR3-3G06425</name>
</gene>
<dbReference type="GO" id="GO:0006511">
    <property type="term" value="P:ubiquitin-dependent protein catabolic process"/>
    <property type="evidence" value="ECO:0007669"/>
    <property type="project" value="TreeGrafter"/>
</dbReference>